<keyword evidence="4" id="KW-1185">Reference proteome</keyword>
<evidence type="ECO:0000256" key="2">
    <source>
        <dbReference type="SAM" id="MobiDB-lite"/>
    </source>
</evidence>
<accession>A0A2T0QZI6</accession>
<feature type="compositionally biased region" description="Gly residues" evidence="2">
    <location>
        <begin position="1"/>
        <end position="10"/>
    </location>
</feature>
<reference evidence="3 4" key="1">
    <citation type="submission" date="2018-03" db="EMBL/GenBank/DDBJ databases">
        <title>Genomic Encyclopedia of Archaeal and Bacterial Type Strains, Phase II (KMG-II): from individual species to whole genera.</title>
        <authorList>
            <person name="Goeker M."/>
        </authorList>
    </citation>
    <scope>NUCLEOTIDE SEQUENCE [LARGE SCALE GENOMIC DNA]</scope>
    <source>
        <strain evidence="3 4">DSM 19711</strain>
    </source>
</reference>
<proteinExistence type="inferred from homology"/>
<dbReference type="PANTHER" id="PTHR34297:SF3">
    <property type="entry name" value="ALKALINE SHOCK PROTEIN 23"/>
    <property type="match status" value="1"/>
</dbReference>
<dbReference type="PANTHER" id="PTHR34297">
    <property type="entry name" value="HYPOTHETICAL CYTOSOLIC PROTEIN-RELATED"/>
    <property type="match status" value="1"/>
</dbReference>
<protein>
    <submittedName>
        <fullName evidence="3">Putative alkaline shock family protein YloU</fullName>
    </submittedName>
</protein>
<dbReference type="AlphaFoldDB" id="A0A2T0QZI6"/>
<evidence type="ECO:0000313" key="3">
    <source>
        <dbReference type="EMBL" id="PRY12093.1"/>
    </source>
</evidence>
<feature type="region of interest" description="Disordered" evidence="2">
    <location>
        <begin position="1"/>
        <end position="23"/>
    </location>
</feature>
<evidence type="ECO:0000313" key="4">
    <source>
        <dbReference type="Proteomes" id="UP000238083"/>
    </source>
</evidence>
<gene>
    <name evidence="3" type="ORF">CLV37_11149</name>
</gene>
<dbReference type="EMBL" id="PVZF01000011">
    <property type="protein sequence ID" value="PRY12093.1"/>
    <property type="molecule type" value="Genomic_DNA"/>
</dbReference>
<comment type="similarity">
    <text evidence="1">Belongs to the asp23 family.</text>
</comment>
<dbReference type="Pfam" id="PF03780">
    <property type="entry name" value="Asp23"/>
    <property type="match status" value="1"/>
</dbReference>
<name>A0A2T0QZI6_9ACTN</name>
<dbReference type="RefSeq" id="WP_211298794.1">
    <property type="nucleotide sequence ID" value="NZ_PVZF01000011.1"/>
</dbReference>
<evidence type="ECO:0000256" key="1">
    <source>
        <dbReference type="ARBA" id="ARBA00005721"/>
    </source>
</evidence>
<dbReference type="Proteomes" id="UP000238083">
    <property type="component" value="Unassembled WGS sequence"/>
</dbReference>
<sequence length="145" mass="14732">MSETSGGGTTVDGATRTTTGTTARTTTMSDDVVAVIAGIAARGVPGVVALSEETGAPDAPHPWVPGTSSGTAPGVVAAVGEREAVIDLRLVAEHGTDLVDVAARVRREVVSSVLRMTELRVTEVNVTVADLHLPARGAGRPGRVR</sequence>
<organism evidence="3 4">
    <name type="scientific">Kineococcus rhizosphaerae</name>
    <dbReference type="NCBI Taxonomy" id="559628"/>
    <lineage>
        <taxon>Bacteria</taxon>
        <taxon>Bacillati</taxon>
        <taxon>Actinomycetota</taxon>
        <taxon>Actinomycetes</taxon>
        <taxon>Kineosporiales</taxon>
        <taxon>Kineosporiaceae</taxon>
        <taxon>Kineococcus</taxon>
    </lineage>
</organism>
<feature type="compositionally biased region" description="Low complexity" evidence="2">
    <location>
        <begin position="11"/>
        <end position="23"/>
    </location>
</feature>
<comment type="caution">
    <text evidence="3">The sequence shown here is derived from an EMBL/GenBank/DDBJ whole genome shotgun (WGS) entry which is preliminary data.</text>
</comment>
<dbReference type="InterPro" id="IPR005531">
    <property type="entry name" value="Asp23"/>
</dbReference>